<evidence type="ECO:0000256" key="6">
    <source>
        <dbReference type="ARBA" id="ARBA00022723"/>
    </source>
</evidence>
<reference evidence="15" key="1">
    <citation type="journal article" date="2019" name="Int. J. Syst. Evol. Microbiol.">
        <title>The Global Catalogue of Microorganisms (GCM) 10K type strain sequencing project: providing services to taxonomists for standard genome sequencing and annotation.</title>
        <authorList>
            <consortium name="The Broad Institute Genomics Platform"/>
            <consortium name="The Broad Institute Genome Sequencing Center for Infectious Disease"/>
            <person name="Wu L."/>
            <person name="Ma J."/>
        </authorList>
    </citation>
    <scope>NUCLEOTIDE SEQUENCE [LARGE SCALE GENOMIC DNA]</scope>
    <source>
        <strain evidence="15">KCTC 13128</strain>
    </source>
</reference>
<comment type="caution">
    <text evidence="14">The sequence shown here is derived from an EMBL/GenBank/DDBJ whole genome shotgun (WGS) entry which is preliminary data.</text>
</comment>
<organism evidence="14 15">
    <name type="scientific">Virgibacillus xinjiangensis</name>
    <dbReference type="NCBI Taxonomy" id="393090"/>
    <lineage>
        <taxon>Bacteria</taxon>
        <taxon>Bacillati</taxon>
        <taxon>Bacillota</taxon>
        <taxon>Bacilli</taxon>
        <taxon>Bacillales</taxon>
        <taxon>Bacillaceae</taxon>
        <taxon>Virgibacillus</taxon>
    </lineage>
</organism>
<comment type="similarity">
    <text evidence="3">Belongs to the peptidase M50B family.</text>
</comment>
<comment type="cofactor">
    <cofactor evidence="1">
        <name>Zn(2+)</name>
        <dbReference type="ChEBI" id="CHEBI:29105"/>
    </cofactor>
</comment>
<name>A0ABV7CRE1_9BACI</name>
<keyword evidence="4 14" id="KW-0645">Protease</keyword>
<dbReference type="GO" id="GO:0008233">
    <property type="term" value="F:peptidase activity"/>
    <property type="evidence" value="ECO:0007669"/>
    <property type="project" value="UniProtKB-KW"/>
</dbReference>
<protein>
    <submittedName>
        <fullName evidence="14">Site-2 protease family protein</fullName>
    </submittedName>
</protein>
<evidence type="ECO:0000256" key="10">
    <source>
        <dbReference type="ARBA" id="ARBA00023049"/>
    </source>
</evidence>
<evidence type="ECO:0000256" key="11">
    <source>
        <dbReference type="ARBA" id="ARBA00023136"/>
    </source>
</evidence>
<evidence type="ECO:0000256" key="7">
    <source>
        <dbReference type="ARBA" id="ARBA00022801"/>
    </source>
</evidence>
<keyword evidence="9 12" id="KW-1133">Transmembrane helix</keyword>
<gene>
    <name evidence="14" type="ORF">ACFOGI_01730</name>
</gene>
<keyword evidence="6" id="KW-0479">Metal-binding</keyword>
<evidence type="ECO:0000256" key="9">
    <source>
        <dbReference type="ARBA" id="ARBA00022989"/>
    </source>
</evidence>
<dbReference type="InterPro" id="IPR008915">
    <property type="entry name" value="Peptidase_M50"/>
</dbReference>
<evidence type="ECO:0000256" key="8">
    <source>
        <dbReference type="ARBA" id="ARBA00022833"/>
    </source>
</evidence>
<dbReference type="RefSeq" id="WP_390267469.1">
    <property type="nucleotide sequence ID" value="NZ_JBHRSA010000004.1"/>
</dbReference>
<evidence type="ECO:0000256" key="2">
    <source>
        <dbReference type="ARBA" id="ARBA00004141"/>
    </source>
</evidence>
<feature type="domain" description="Peptidase M50" evidence="13">
    <location>
        <begin position="2"/>
        <end position="87"/>
    </location>
</feature>
<comment type="subcellular location">
    <subcellularLocation>
        <location evidence="2">Membrane</location>
        <topology evidence="2">Multi-pass membrane protein</topology>
    </subcellularLocation>
</comment>
<evidence type="ECO:0000256" key="4">
    <source>
        <dbReference type="ARBA" id="ARBA00022670"/>
    </source>
</evidence>
<keyword evidence="10" id="KW-0482">Metalloprotease</keyword>
<dbReference type="Proteomes" id="UP001595279">
    <property type="component" value="Unassembled WGS sequence"/>
</dbReference>
<evidence type="ECO:0000256" key="12">
    <source>
        <dbReference type="SAM" id="Phobius"/>
    </source>
</evidence>
<evidence type="ECO:0000313" key="14">
    <source>
        <dbReference type="EMBL" id="MFC3038972.1"/>
    </source>
</evidence>
<dbReference type="PANTHER" id="PTHR39188">
    <property type="entry name" value="MEMBRANE-ASSOCIATED ZINC METALLOPROTEASE M50B"/>
    <property type="match status" value="1"/>
</dbReference>
<sequence>MSIVIHELGHAVAARILEAEETELSIGIGKKIGSLKAAGIQVNFHICYFLGGLAQSRRREPFTDREKVWVSFAGPLASATISLLAGLYLPVTDSNEYLRLFFLFNLWLAAINIIPFKVRGKETDGYIILTIIKKCRSLSKYKHR</sequence>
<evidence type="ECO:0000313" key="15">
    <source>
        <dbReference type="Proteomes" id="UP001595279"/>
    </source>
</evidence>
<evidence type="ECO:0000256" key="1">
    <source>
        <dbReference type="ARBA" id="ARBA00001947"/>
    </source>
</evidence>
<evidence type="ECO:0000256" key="5">
    <source>
        <dbReference type="ARBA" id="ARBA00022692"/>
    </source>
</evidence>
<accession>A0ABV7CRE1</accession>
<dbReference type="EMBL" id="JBHRSA010000004">
    <property type="protein sequence ID" value="MFC3038972.1"/>
    <property type="molecule type" value="Genomic_DNA"/>
</dbReference>
<feature type="transmembrane region" description="Helical" evidence="12">
    <location>
        <begin position="97"/>
        <end position="116"/>
    </location>
</feature>
<evidence type="ECO:0000259" key="13">
    <source>
        <dbReference type="Pfam" id="PF02163"/>
    </source>
</evidence>
<dbReference type="Pfam" id="PF02163">
    <property type="entry name" value="Peptidase_M50"/>
    <property type="match status" value="1"/>
</dbReference>
<keyword evidence="11 12" id="KW-0472">Membrane</keyword>
<dbReference type="PANTHER" id="PTHR39188:SF3">
    <property type="entry name" value="STAGE IV SPORULATION PROTEIN FB"/>
    <property type="match status" value="1"/>
</dbReference>
<proteinExistence type="inferred from homology"/>
<keyword evidence="7" id="KW-0378">Hydrolase</keyword>
<keyword evidence="15" id="KW-1185">Reference proteome</keyword>
<evidence type="ECO:0000256" key="3">
    <source>
        <dbReference type="ARBA" id="ARBA00007931"/>
    </source>
</evidence>
<feature type="transmembrane region" description="Helical" evidence="12">
    <location>
        <begin position="68"/>
        <end position="91"/>
    </location>
</feature>
<keyword evidence="8" id="KW-0862">Zinc</keyword>
<dbReference type="GO" id="GO:0006508">
    <property type="term" value="P:proteolysis"/>
    <property type="evidence" value="ECO:0007669"/>
    <property type="project" value="UniProtKB-KW"/>
</dbReference>
<dbReference type="CDD" id="cd05709">
    <property type="entry name" value="S2P-M50"/>
    <property type="match status" value="1"/>
</dbReference>
<keyword evidence="5 12" id="KW-0812">Transmembrane</keyword>